<evidence type="ECO:0000259" key="1">
    <source>
        <dbReference type="PROSITE" id="PS51724"/>
    </source>
</evidence>
<dbReference type="Gene3D" id="3.30.70.1070">
    <property type="entry name" value="Sporulation related repeat"/>
    <property type="match status" value="1"/>
</dbReference>
<name>A0A644U9J5_9ZZZZ</name>
<dbReference type="InterPro" id="IPR036680">
    <property type="entry name" value="SPOR-like_sf"/>
</dbReference>
<dbReference type="Pfam" id="PF05036">
    <property type="entry name" value="SPOR"/>
    <property type="match status" value="1"/>
</dbReference>
<gene>
    <name evidence="2" type="ORF">SDC9_21306</name>
</gene>
<dbReference type="InterPro" id="IPR007730">
    <property type="entry name" value="SPOR-like_dom"/>
</dbReference>
<sequence>MRFGGVLTTTLLMAVLGAPAAWAGLETNGPTEVPPPSYQGRQYVDSAGCVFVRAGYGGSVNWVPRIGRDRKQLCGYKPTLPAGAKVLDVAKAAPVPAPAPAAPMTTPAKAPARVAAAPTPAPAPAVPAVPARPMRAASPFAPTPGVGTPMPTIALTTTPPRIGRSAAPAPAAMPAPPVAAPAPGPVRTAAASAPGRYVSPYALGGDWSGAAASSPAVTPAPYGAPVTIVAAETVQGTATTCPNLSPVAQRYTLSDGRRVVRCGPQTEDPVGFINRAAVPGLVVASTAPVAGASRAVAAPRVSRAPLTQPIAPVPMTAQQGYAASSPYQGTLAPAPDAVYLRHPAGPTTLAPVIVATKVGPSGYKPAFDDGRLNPYRGPRASTGDVQQAQVWTNQVPAQTLTATTPASARVIVSTPMVQYREAAQVLPVSARPSTKSVAPVAPVAAPGAAAAARYVQVGTFGVAGNAEAAKARLRALGLPVSSARITRSGKPMMIVYAGPMPGGDAGAALGRVRAAGFGDAILR</sequence>
<accession>A0A644U9J5</accession>
<evidence type="ECO:0000313" key="2">
    <source>
        <dbReference type="EMBL" id="MPL75482.1"/>
    </source>
</evidence>
<protein>
    <recommendedName>
        <fullName evidence="1">SPOR domain-containing protein</fullName>
    </recommendedName>
</protein>
<feature type="domain" description="SPOR" evidence="1">
    <location>
        <begin position="447"/>
        <end position="523"/>
    </location>
</feature>
<dbReference type="SUPFAM" id="SSF110997">
    <property type="entry name" value="Sporulation related repeat"/>
    <property type="match status" value="1"/>
</dbReference>
<comment type="caution">
    <text evidence="2">The sequence shown here is derived from an EMBL/GenBank/DDBJ whole genome shotgun (WGS) entry which is preliminary data.</text>
</comment>
<dbReference type="EMBL" id="VSSQ01000089">
    <property type="protein sequence ID" value="MPL75482.1"/>
    <property type="molecule type" value="Genomic_DNA"/>
</dbReference>
<dbReference type="PROSITE" id="PS51724">
    <property type="entry name" value="SPOR"/>
    <property type="match status" value="1"/>
</dbReference>
<reference evidence="2" key="1">
    <citation type="submission" date="2019-08" db="EMBL/GenBank/DDBJ databases">
        <authorList>
            <person name="Kucharzyk K."/>
            <person name="Murdoch R.W."/>
            <person name="Higgins S."/>
            <person name="Loffler F."/>
        </authorList>
    </citation>
    <scope>NUCLEOTIDE SEQUENCE</scope>
</reference>
<proteinExistence type="predicted"/>
<dbReference type="GO" id="GO:0042834">
    <property type="term" value="F:peptidoglycan binding"/>
    <property type="evidence" value="ECO:0007669"/>
    <property type="project" value="InterPro"/>
</dbReference>
<organism evidence="2">
    <name type="scientific">bioreactor metagenome</name>
    <dbReference type="NCBI Taxonomy" id="1076179"/>
    <lineage>
        <taxon>unclassified sequences</taxon>
        <taxon>metagenomes</taxon>
        <taxon>ecological metagenomes</taxon>
    </lineage>
</organism>
<dbReference type="AlphaFoldDB" id="A0A644U9J5"/>